<evidence type="ECO:0000313" key="1">
    <source>
        <dbReference type="EMBL" id="KAK4171036.1"/>
    </source>
</evidence>
<sequence>MGNIKDASGVDFTNPLKRTPSAEQAVMTYARNDSRPIAFGLVKGTPAWKGDETWHTGGTDPNAPEHLTVELKDSNGNHITTKHIDRMEMRAEQRTSLYLVWDSQFRCSIS</sequence>
<dbReference type="EMBL" id="MU866661">
    <property type="protein sequence ID" value="KAK4171036.1"/>
    <property type="molecule type" value="Genomic_DNA"/>
</dbReference>
<organism evidence="1 2">
    <name type="scientific">Triangularia setosa</name>
    <dbReference type="NCBI Taxonomy" id="2587417"/>
    <lineage>
        <taxon>Eukaryota</taxon>
        <taxon>Fungi</taxon>
        <taxon>Dikarya</taxon>
        <taxon>Ascomycota</taxon>
        <taxon>Pezizomycotina</taxon>
        <taxon>Sordariomycetes</taxon>
        <taxon>Sordariomycetidae</taxon>
        <taxon>Sordariales</taxon>
        <taxon>Podosporaceae</taxon>
        <taxon>Triangularia</taxon>
    </lineage>
</organism>
<evidence type="ECO:0000313" key="2">
    <source>
        <dbReference type="Proteomes" id="UP001302321"/>
    </source>
</evidence>
<gene>
    <name evidence="1" type="ORF">QBC36DRAFT_105277</name>
</gene>
<protein>
    <submittedName>
        <fullName evidence="1">Uncharacterized protein</fullName>
    </submittedName>
</protein>
<reference evidence="1" key="1">
    <citation type="journal article" date="2023" name="Mol. Phylogenet. Evol.">
        <title>Genome-scale phylogeny and comparative genomics of the fungal order Sordariales.</title>
        <authorList>
            <person name="Hensen N."/>
            <person name="Bonometti L."/>
            <person name="Westerberg I."/>
            <person name="Brannstrom I.O."/>
            <person name="Guillou S."/>
            <person name="Cros-Aarteil S."/>
            <person name="Calhoun S."/>
            <person name="Haridas S."/>
            <person name="Kuo A."/>
            <person name="Mondo S."/>
            <person name="Pangilinan J."/>
            <person name="Riley R."/>
            <person name="LaButti K."/>
            <person name="Andreopoulos B."/>
            <person name="Lipzen A."/>
            <person name="Chen C."/>
            <person name="Yan M."/>
            <person name="Daum C."/>
            <person name="Ng V."/>
            <person name="Clum A."/>
            <person name="Steindorff A."/>
            <person name="Ohm R.A."/>
            <person name="Martin F."/>
            <person name="Silar P."/>
            <person name="Natvig D.O."/>
            <person name="Lalanne C."/>
            <person name="Gautier V."/>
            <person name="Ament-Velasquez S.L."/>
            <person name="Kruys A."/>
            <person name="Hutchinson M.I."/>
            <person name="Powell A.J."/>
            <person name="Barry K."/>
            <person name="Miller A.N."/>
            <person name="Grigoriev I.V."/>
            <person name="Debuchy R."/>
            <person name="Gladieux P."/>
            <person name="Hiltunen Thoren M."/>
            <person name="Johannesson H."/>
        </authorList>
    </citation>
    <scope>NUCLEOTIDE SEQUENCE</scope>
    <source>
        <strain evidence="1">CBS 892.96</strain>
    </source>
</reference>
<accession>A0AAN7A0Q7</accession>
<dbReference type="Proteomes" id="UP001302321">
    <property type="component" value="Unassembled WGS sequence"/>
</dbReference>
<name>A0AAN7A0Q7_9PEZI</name>
<comment type="caution">
    <text evidence="1">The sequence shown here is derived from an EMBL/GenBank/DDBJ whole genome shotgun (WGS) entry which is preliminary data.</text>
</comment>
<keyword evidence="2" id="KW-1185">Reference proteome</keyword>
<proteinExistence type="predicted"/>
<reference evidence="1" key="2">
    <citation type="submission" date="2023-05" db="EMBL/GenBank/DDBJ databases">
        <authorList>
            <consortium name="Lawrence Berkeley National Laboratory"/>
            <person name="Steindorff A."/>
            <person name="Hensen N."/>
            <person name="Bonometti L."/>
            <person name="Westerberg I."/>
            <person name="Brannstrom I.O."/>
            <person name="Guillou S."/>
            <person name="Cros-Aarteil S."/>
            <person name="Calhoun S."/>
            <person name="Haridas S."/>
            <person name="Kuo A."/>
            <person name="Mondo S."/>
            <person name="Pangilinan J."/>
            <person name="Riley R."/>
            <person name="Labutti K."/>
            <person name="Andreopoulos B."/>
            <person name="Lipzen A."/>
            <person name="Chen C."/>
            <person name="Yanf M."/>
            <person name="Daum C."/>
            <person name="Ng V."/>
            <person name="Clum A."/>
            <person name="Ohm R."/>
            <person name="Martin F."/>
            <person name="Silar P."/>
            <person name="Natvig D."/>
            <person name="Lalanne C."/>
            <person name="Gautier V."/>
            <person name="Ament-Velasquez S.L."/>
            <person name="Kruys A."/>
            <person name="Hutchinson M.I."/>
            <person name="Powell A.J."/>
            <person name="Barry K."/>
            <person name="Miller A.N."/>
            <person name="Grigoriev I.V."/>
            <person name="Debuchy R."/>
            <person name="Gladieux P."/>
            <person name="Thoren M.H."/>
            <person name="Johannesson H."/>
        </authorList>
    </citation>
    <scope>NUCLEOTIDE SEQUENCE</scope>
    <source>
        <strain evidence="1">CBS 892.96</strain>
    </source>
</reference>
<dbReference type="AlphaFoldDB" id="A0AAN7A0Q7"/>